<dbReference type="InterPro" id="IPR009057">
    <property type="entry name" value="Homeodomain-like_sf"/>
</dbReference>
<dbReference type="PRINTS" id="PR00455">
    <property type="entry name" value="HTHTETR"/>
</dbReference>
<dbReference type="Proteomes" id="UP000216991">
    <property type="component" value="Unassembled WGS sequence"/>
</dbReference>
<keyword evidence="8" id="KW-1185">Reference proteome</keyword>
<dbReference type="Gene3D" id="1.10.357.10">
    <property type="entry name" value="Tetracycline Repressor, domain 2"/>
    <property type="match status" value="1"/>
</dbReference>
<proteinExistence type="predicted"/>
<evidence type="ECO:0000313" key="7">
    <source>
        <dbReference type="EMBL" id="OYQ29567.1"/>
    </source>
</evidence>
<evidence type="ECO:0000256" key="2">
    <source>
        <dbReference type="ARBA" id="ARBA00023015"/>
    </source>
</evidence>
<dbReference type="PROSITE" id="PS50977">
    <property type="entry name" value="HTH_TETR_2"/>
    <property type="match status" value="1"/>
</dbReference>
<dbReference type="InterPro" id="IPR001647">
    <property type="entry name" value="HTH_TetR"/>
</dbReference>
<accession>A0A255YJV7</accession>
<reference evidence="7 8" key="1">
    <citation type="submission" date="2017-07" db="EMBL/GenBank/DDBJ databases">
        <title>Sandarakinorhabdus cyanobacteriorum sp. nov., a novel bacterium isolated from cyanobacterial aggregates in a eutrophic lake.</title>
        <authorList>
            <person name="Cai H."/>
        </authorList>
    </citation>
    <scope>NUCLEOTIDE SEQUENCE [LARGE SCALE GENOMIC DNA]</scope>
    <source>
        <strain evidence="7 8">TH057</strain>
    </source>
</reference>
<evidence type="ECO:0000256" key="1">
    <source>
        <dbReference type="ARBA" id="ARBA00022491"/>
    </source>
</evidence>
<keyword evidence="3 5" id="KW-0238">DNA-binding</keyword>
<feature type="domain" description="HTH tetR-type" evidence="6">
    <location>
        <begin position="10"/>
        <end position="70"/>
    </location>
</feature>
<dbReference type="AlphaFoldDB" id="A0A255YJV7"/>
<sequence length="202" mass="22335">MARTQAADYEERKEAILDHAARLFATQGFLGTSIMDIARACGASKSLLYHYFPSKEDVLYGVMNSHIDVLLHDIEQVAQSRQEPADALHSLLELFMRDYAGAASRQKVLLNEMRNLPEDKRTEIVGKQRQIVAAVQALLAAAMPATTDDPVRMRARTMLLFGMINWTSNWFRPGGPLSSSDIADMAFELALGGQGTRPPRGA</sequence>
<evidence type="ECO:0000313" key="8">
    <source>
        <dbReference type="Proteomes" id="UP000216991"/>
    </source>
</evidence>
<dbReference type="SUPFAM" id="SSF46689">
    <property type="entry name" value="Homeodomain-like"/>
    <property type="match status" value="1"/>
</dbReference>
<gene>
    <name evidence="7" type="ORF">CHU93_07575</name>
</gene>
<name>A0A255YJV7_9SPHN</name>
<evidence type="ECO:0000256" key="4">
    <source>
        <dbReference type="ARBA" id="ARBA00023163"/>
    </source>
</evidence>
<dbReference type="InterPro" id="IPR041490">
    <property type="entry name" value="KstR2_TetR_C"/>
</dbReference>
<dbReference type="PANTHER" id="PTHR30055">
    <property type="entry name" value="HTH-TYPE TRANSCRIPTIONAL REGULATOR RUTR"/>
    <property type="match status" value="1"/>
</dbReference>
<evidence type="ECO:0000256" key="5">
    <source>
        <dbReference type="PROSITE-ProRule" id="PRU00335"/>
    </source>
</evidence>
<dbReference type="PANTHER" id="PTHR30055:SF175">
    <property type="entry name" value="HTH-TYPE TRANSCRIPTIONAL REPRESSOR KSTR2"/>
    <property type="match status" value="1"/>
</dbReference>
<evidence type="ECO:0000256" key="3">
    <source>
        <dbReference type="ARBA" id="ARBA00023125"/>
    </source>
</evidence>
<feature type="DNA-binding region" description="H-T-H motif" evidence="5">
    <location>
        <begin position="33"/>
        <end position="52"/>
    </location>
</feature>
<dbReference type="Gene3D" id="1.10.10.60">
    <property type="entry name" value="Homeodomain-like"/>
    <property type="match status" value="1"/>
</dbReference>
<dbReference type="EMBL" id="NOXT01000104">
    <property type="protein sequence ID" value="OYQ29567.1"/>
    <property type="molecule type" value="Genomic_DNA"/>
</dbReference>
<comment type="caution">
    <text evidence="7">The sequence shown here is derived from an EMBL/GenBank/DDBJ whole genome shotgun (WGS) entry which is preliminary data.</text>
</comment>
<dbReference type="Pfam" id="PF00440">
    <property type="entry name" value="TetR_N"/>
    <property type="match status" value="1"/>
</dbReference>
<protein>
    <submittedName>
        <fullName evidence="7">TetR family transcriptional regulator</fullName>
    </submittedName>
</protein>
<dbReference type="RefSeq" id="WP_094473492.1">
    <property type="nucleotide sequence ID" value="NZ_NOXT01000104.1"/>
</dbReference>
<dbReference type="GO" id="GO:0003700">
    <property type="term" value="F:DNA-binding transcription factor activity"/>
    <property type="evidence" value="ECO:0007669"/>
    <property type="project" value="TreeGrafter"/>
</dbReference>
<dbReference type="InterPro" id="IPR050109">
    <property type="entry name" value="HTH-type_TetR-like_transc_reg"/>
</dbReference>
<dbReference type="OrthoDB" id="9795242at2"/>
<dbReference type="SUPFAM" id="SSF48498">
    <property type="entry name" value="Tetracyclin repressor-like, C-terminal domain"/>
    <property type="match status" value="1"/>
</dbReference>
<dbReference type="InterPro" id="IPR036271">
    <property type="entry name" value="Tet_transcr_reg_TetR-rel_C_sf"/>
</dbReference>
<dbReference type="GO" id="GO:0000976">
    <property type="term" value="F:transcription cis-regulatory region binding"/>
    <property type="evidence" value="ECO:0007669"/>
    <property type="project" value="TreeGrafter"/>
</dbReference>
<keyword evidence="1" id="KW-0678">Repressor</keyword>
<keyword evidence="2" id="KW-0805">Transcription regulation</keyword>
<organism evidence="7 8">
    <name type="scientific">Sandarakinorhabdus cyanobacteriorum</name>
    <dbReference type="NCBI Taxonomy" id="1981098"/>
    <lineage>
        <taxon>Bacteria</taxon>
        <taxon>Pseudomonadati</taxon>
        <taxon>Pseudomonadota</taxon>
        <taxon>Alphaproteobacteria</taxon>
        <taxon>Sphingomonadales</taxon>
        <taxon>Sphingosinicellaceae</taxon>
        <taxon>Sandarakinorhabdus</taxon>
    </lineage>
</organism>
<keyword evidence="4" id="KW-0804">Transcription</keyword>
<dbReference type="Pfam" id="PF17932">
    <property type="entry name" value="TetR_C_24"/>
    <property type="match status" value="1"/>
</dbReference>
<evidence type="ECO:0000259" key="6">
    <source>
        <dbReference type="PROSITE" id="PS50977"/>
    </source>
</evidence>